<proteinExistence type="predicted"/>
<dbReference type="RefSeq" id="WP_152262116.1">
    <property type="nucleotide sequence ID" value="NZ_VOKX01000001.1"/>
</dbReference>
<comment type="caution">
    <text evidence="2">The sequence shown here is derived from an EMBL/GenBank/DDBJ whole genome shotgun (WGS) entry which is preliminary data.</text>
</comment>
<reference evidence="2 3" key="1">
    <citation type="journal article" date="2019" name="Microb. Cell Fact.">
        <title>Exploring novel herbicidin analogues by transcriptional regulator overexpression and MS/MS molecular networking.</title>
        <authorList>
            <person name="Shi Y."/>
            <person name="Gu R."/>
            <person name="Li Y."/>
            <person name="Wang X."/>
            <person name="Ren W."/>
            <person name="Li X."/>
            <person name="Wang L."/>
            <person name="Xie Y."/>
            <person name="Hong B."/>
        </authorList>
    </citation>
    <scope>NUCLEOTIDE SEQUENCE [LARGE SCALE GENOMIC DNA]</scope>
    <source>
        <strain evidence="2 3">US-43</strain>
    </source>
</reference>
<name>A0A5N5WFS2_STRMB</name>
<evidence type="ECO:0000259" key="1">
    <source>
        <dbReference type="Pfam" id="PF24740"/>
    </source>
</evidence>
<dbReference type="AlphaFoldDB" id="A0A5N5WFS2"/>
<evidence type="ECO:0000313" key="2">
    <source>
        <dbReference type="EMBL" id="KAB7852758.1"/>
    </source>
</evidence>
<evidence type="ECO:0000313" key="3">
    <source>
        <dbReference type="Proteomes" id="UP000327000"/>
    </source>
</evidence>
<dbReference type="EMBL" id="VOKX01000001">
    <property type="protein sequence ID" value="KAB7852758.1"/>
    <property type="molecule type" value="Genomic_DNA"/>
</dbReference>
<gene>
    <name evidence="2" type="ORF">FRZ00_00700</name>
</gene>
<keyword evidence="3" id="KW-1185">Reference proteome</keyword>
<dbReference type="Pfam" id="PF24740">
    <property type="entry name" value="DUF7691"/>
    <property type="match status" value="1"/>
</dbReference>
<accession>A0A5N5WFS2</accession>
<feature type="domain" description="DUF7691" evidence="1">
    <location>
        <begin position="1"/>
        <end position="197"/>
    </location>
</feature>
<protein>
    <recommendedName>
        <fullName evidence="1">DUF7691 domain-containing protein</fullName>
    </recommendedName>
</protein>
<dbReference type="InterPro" id="IPR056108">
    <property type="entry name" value="DUF7691"/>
</dbReference>
<dbReference type="Proteomes" id="UP000327000">
    <property type="component" value="Unassembled WGS sequence"/>
</dbReference>
<dbReference type="OrthoDB" id="3476150at2"/>
<sequence>MSSAMSFTLLDLAAARAFIGCRDEGLLHAVRDNFGADLAADDSYFSSEIRRGAPTAYRALEAVVNGGPFDEGFAFQYGYAYKRLCELTGYRLPNNNFCPIRASWLPALDEAMAGLGITAVSVSELTYSLPDPLPFTDLPGYGEWTAEECAKGLAQWEATTEEQRRAVDPMTMEVIEECVGWMRAAGRMPGFGVVGFLS</sequence>
<organism evidence="2 3">
    <name type="scientific">Streptomyces mobaraensis</name>
    <name type="common">Streptoverticillium mobaraense</name>
    <dbReference type="NCBI Taxonomy" id="35621"/>
    <lineage>
        <taxon>Bacteria</taxon>
        <taxon>Bacillati</taxon>
        <taxon>Actinomycetota</taxon>
        <taxon>Actinomycetes</taxon>
        <taxon>Kitasatosporales</taxon>
        <taxon>Streptomycetaceae</taxon>
        <taxon>Streptomyces</taxon>
    </lineage>
</organism>